<dbReference type="Pfam" id="PF02894">
    <property type="entry name" value="GFO_IDH_MocA_C"/>
    <property type="match status" value="1"/>
</dbReference>
<dbReference type="Gene3D" id="3.40.50.720">
    <property type="entry name" value="NAD(P)-binding Rossmann-like Domain"/>
    <property type="match status" value="1"/>
</dbReference>
<dbReference type="InterPro" id="IPR000683">
    <property type="entry name" value="Gfo/Idh/MocA-like_OxRdtase_N"/>
</dbReference>
<dbReference type="GO" id="GO:0000166">
    <property type="term" value="F:nucleotide binding"/>
    <property type="evidence" value="ECO:0007669"/>
    <property type="project" value="InterPro"/>
</dbReference>
<keyword evidence="2 4" id="KW-0560">Oxidoreductase</keyword>
<evidence type="ECO:0000256" key="5">
    <source>
        <dbReference type="SAM" id="MobiDB-lite"/>
    </source>
</evidence>
<dbReference type="GO" id="GO:0050112">
    <property type="term" value="F:inositol 2-dehydrogenase (NAD+) activity"/>
    <property type="evidence" value="ECO:0007669"/>
    <property type="project" value="UniProtKB-UniRule"/>
</dbReference>
<organism evidence="8 9">
    <name type="scientific">Microlunatus flavus</name>
    <dbReference type="NCBI Taxonomy" id="1036181"/>
    <lineage>
        <taxon>Bacteria</taxon>
        <taxon>Bacillati</taxon>
        <taxon>Actinomycetota</taxon>
        <taxon>Actinomycetes</taxon>
        <taxon>Propionibacteriales</taxon>
        <taxon>Propionibacteriaceae</taxon>
        <taxon>Microlunatus</taxon>
    </lineage>
</organism>
<dbReference type="SUPFAM" id="SSF55347">
    <property type="entry name" value="Glyceraldehyde-3-phosphate dehydrogenase-like, C-terminal domain"/>
    <property type="match status" value="1"/>
</dbReference>
<dbReference type="PANTHER" id="PTHR43593">
    <property type="match status" value="1"/>
</dbReference>
<dbReference type="AlphaFoldDB" id="A0A1H9CH76"/>
<dbReference type="InterPro" id="IPR050424">
    <property type="entry name" value="Gfo-Idh-MocA_inositol_DH"/>
</dbReference>
<dbReference type="EC" id="1.1.1.18" evidence="4"/>
<evidence type="ECO:0000259" key="6">
    <source>
        <dbReference type="Pfam" id="PF01408"/>
    </source>
</evidence>
<evidence type="ECO:0000259" key="7">
    <source>
        <dbReference type="Pfam" id="PF02894"/>
    </source>
</evidence>
<dbReference type="Pfam" id="PF01408">
    <property type="entry name" value="GFO_IDH_MocA"/>
    <property type="match status" value="1"/>
</dbReference>
<dbReference type="OrthoDB" id="256869at2"/>
<dbReference type="Proteomes" id="UP000198504">
    <property type="component" value="Unassembled WGS sequence"/>
</dbReference>
<evidence type="ECO:0000256" key="3">
    <source>
        <dbReference type="ARBA" id="ARBA00023027"/>
    </source>
</evidence>
<dbReference type="RefSeq" id="WP_091178117.1">
    <property type="nucleotide sequence ID" value="NZ_FOFA01000002.1"/>
</dbReference>
<comment type="function">
    <text evidence="4">Involved in the oxidation of myo-inositol (MI) to 2-keto-myo-inositol (2KMI or 2-inosose).</text>
</comment>
<dbReference type="Gene3D" id="3.30.360.10">
    <property type="entry name" value="Dihydrodipicolinate Reductase, domain 2"/>
    <property type="match status" value="1"/>
</dbReference>
<gene>
    <name evidence="4" type="primary">iolG</name>
    <name evidence="8" type="ORF">SAMN05421756_102204</name>
</gene>
<proteinExistence type="inferred from homology"/>
<dbReference type="InterPro" id="IPR023794">
    <property type="entry name" value="MI/DCI_dehydrogenase"/>
</dbReference>
<feature type="domain" description="Gfo/Idh/MocA-like oxidoreductase C-terminal" evidence="7">
    <location>
        <begin position="145"/>
        <end position="335"/>
    </location>
</feature>
<comment type="catalytic activity">
    <reaction evidence="4">
        <text>myo-inositol + NAD(+) = scyllo-inosose + NADH + H(+)</text>
        <dbReference type="Rhea" id="RHEA:16949"/>
        <dbReference type="ChEBI" id="CHEBI:15378"/>
        <dbReference type="ChEBI" id="CHEBI:17268"/>
        <dbReference type="ChEBI" id="CHEBI:17811"/>
        <dbReference type="ChEBI" id="CHEBI:57540"/>
        <dbReference type="ChEBI" id="CHEBI:57945"/>
        <dbReference type="EC" id="1.1.1.18"/>
    </reaction>
</comment>
<dbReference type="InterPro" id="IPR036291">
    <property type="entry name" value="NAD(P)-bd_dom_sf"/>
</dbReference>
<feature type="region of interest" description="Disordered" evidence="5">
    <location>
        <begin position="334"/>
        <end position="369"/>
    </location>
</feature>
<name>A0A1H9CH76_9ACTN</name>
<dbReference type="HAMAP" id="MF_01671">
    <property type="entry name" value="IolG"/>
    <property type="match status" value="1"/>
</dbReference>
<feature type="domain" description="Gfo/Idh/MocA-like oxidoreductase N-terminal" evidence="6">
    <location>
        <begin position="13"/>
        <end position="127"/>
    </location>
</feature>
<evidence type="ECO:0000256" key="4">
    <source>
        <dbReference type="HAMAP-Rule" id="MF_01671"/>
    </source>
</evidence>
<evidence type="ECO:0000256" key="1">
    <source>
        <dbReference type="ARBA" id="ARBA00010928"/>
    </source>
</evidence>
<evidence type="ECO:0000313" key="8">
    <source>
        <dbReference type="EMBL" id="SEQ00367.1"/>
    </source>
</evidence>
<dbReference type="STRING" id="1036181.SAMN05421756_102204"/>
<sequence length="369" mass="39196">MPDALREQPSGDLRVAVLGVGMMGAFHADALATRTKGARVVVVNDFAPDKAAEVAARVGARVVDDPIAAIDDPEVDAVLIATPGRAHAEQVQACLDAGKPVLCEKPLTTDEASSYALVEAEARLGRPLVQLGFMRRFDAEYAALKQLITSGGLGNPLLVHCTHRNPTVPDFFTEEFMIRDSVVHEVDVARFLLDEEITAVQVLRGVATSAAPEGTSDPMIVVFETASGRLVTDEIYVRSGVAYEVRTEVVGESGSAMIGLDQNLVRTSTDGRWGGTITPGFVERFGQAYDTELQRWVAAARRGTIDGPGVWDGYAAVAVCEAGVQAVRTGEKVPVVLKPRPRPSTSSDGGSGNDHEPGITEPDLIASRP</sequence>
<protein>
    <recommendedName>
        <fullName evidence="4">Inositol 2-dehydrogenase</fullName>
        <ecNumber evidence="4">1.1.1.18</ecNumber>
    </recommendedName>
    <alternativeName>
        <fullName evidence="4">Myo-inositol 2-dehydrogenase</fullName>
        <shortName evidence="4">MI 2-dehydrogenase</shortName>
    </alternativeName>
</protein>
<evidence type="ECO:0000256" key="2">
    <source>
        <dbReference type="ARBA" id="ARBA00023002"/>
    </source>
</evidence>
<accession>A0A1H9CH76</accession>
<dbReference type="EMBL" id="FOFA01000002">
    <property type="protein sequence ID" value="SEQ00367.1"/>
    <property type="molecule type" value="Genomic_DNA"/>
</dbReference>
<dbReference type="GO" id="GO:0019310">
    <property type="term" value="P:inositol catabolic process"/>
    <property type="evidence" value="ECO:0007669"/>
    <property type="project" value="UniProtKB-UniRule"/>
</dbReference>
<keyword evidence="3 4" id="KW-0520">NAD</keyword>
<comment type="subunit">
    <text evidence="4">Homotetramer.</text>
</comment>
<reference evidence="9" key="1">
    <citation type="submission" date="2016-10" db="EMBL/GenBank/DDBJ databases">
        <authorList>
            <person name="Varghese N."/>
            <person name="Submissions S."/>
        </authorList>
    </citation>
    <scope>NUCLEOTIDE SEQUENCE [LARGE SCALE GENOMIC DNA]</scope>
    <source>
        <strain evidence="9">CGMCC 4.6856</strain>
    </source>
</reference>
<dbReference type="SUPFAM" id="SSF51735">
    <property type="entry name" value="NAD(P)-binding Rossmann-fold domains"/>
    <property type="match status" value="1"/>
</dbReference>
<comment type="similarity">
    <text evidence="1 4">Belongs to the Gfo/Idh/MocA family.</text>
</comment>
<dbReference type="InterPro" id="IPR004104">
    <property type="entry name" value="Gfo/Idh/MocA-like_OxRdtase_C"/>
</dbReference>
<keyword evidence="9" id="KW-1185">Reference proteome</keyword>
<dbReference type="PANTHER" id="PTHR43593:SF1">
    <property type="entry name" value="INOSITOL 2-DEHYDROGENASE"/>
    <property type="match status" value="1"/>
</dbReference>
<evidence type="ECO:0000313" key="9">
    <source>
        <dbReference type="Proteomes" id="UP000198504"/>
    </source>
</evidence>